<gene>
    <name evidence="2" type="ORF">SAMN05216204_12044</name>
</gene>
<keyword evidence="1" id="KW-0472">Membrane</keyword>
<accession>A0A1I1QVB7</accession>
<evidence type="ECO:0000313" key="2">
    <source>
        <dbReference type="EMBL" id="SFD25947.1"/>
    </source>
</evidence>
<dbReference type="RefSeq" id="WP_091875617.1">
    <property type="nucleotide sequence ID" value="NZ_FOLD01000020.1"/>
</dbReference>
<feature type="transmembrane region" description="Helical" evidence="1">
    <location>
        <begin position="12"/>
        <end position="45"/>
    </location>
</feature>
<feature type="transmembrane region" description="Helical" evidence="1">
    <location>
        <begin position="91"/>
        <end position="111"/>
    </location>
</feature>
<sequence>MHAATQKHPVMKYVLAIVAGFVVGSLVNMGLISLGGVLIPAPAGADVASMEGLQASMHLFEPKHFLAPFLAHALGTLVGALVAARLAPARHLYMAISVGLLFLAGGVASIAMLPSPLWFSALDLVFAYLPMAWFGWKLSGRPA</sequence>
<organism evidence="2 3">
    <name type="scientific">Massilia yuzhufengensis</name>
    <dbReference type="NCBI Taxonomy" id="1164594"/>
    <lineage>
        <taxon>Bacteria</taxon>
        <taxon>Pseudomonadati</taxon>
        <taxon>Pseudomonadota</taxon>
        <taxon>Betaproteobacteria</taxon>
        <taxon>Burkholderiales</taxon>
        <taxon>Oxalobacteraceae</taxon>
        <taxon>Telluria group</taxon>
        <taxon>Massilia</taxon>
    </lineage>
</organism>
<keyword evidence="1" id="KW-1133">Transmembrane helix</keyword>
<keyword evidence="1" id="KW-0812">Transmembrane</keyword>
<dbReference type="AlphaFoldDB" id="A0A1I1QVB7"/>
<protein>
    <submittedName>
        <fullName evidence="2">Uncharacterized protein</fullName>
    </submittedName>
</protein>
<reference evidence="3" key="1">
    <citation type="submission" date="2016-10" db="EMBL/GenBank/DDBJ databases">
        <authorList>
            <person name="Varghese N."/>
            <person name="Submissions S."/>
        </authorList>
    </citation>
    <scope>NUCLEOTIDE SEQUENCE [LARGE SCALE GENOMIC DNA]</scope>
    <source>
        <strain evidence="3">CGMCC 1.12041</strain>
    </source>
</reference>
<feature type="transmembrane region" description="Helical" evidence="1">
    <location>
        <begin position="117"/>
        <end position="136"/>
    </location>
</feature>
<dbReference type="Proteomes" id="UP000198639">
    <property type="component" value="Unassembled WGS sequence"/>
</dbReference>
<keyword evidence="3" id="KW-1185">Reference proteome</keyword>
<feature type="transmembrane region" description="Helical" evidence="1">
    <location>
        <begin position="65"/>
        <end position="84"/>
    </location>
</feature>
<name>A0A1I1QVB7_9BURK</name>
<dbReference type="OrthoDB" id="6025129at2"/>
<evidence type="ECO:0000313" key="3">
    <source>
        <dbReference type="Proteomes" id="UP000198639"/>
    </source>
</evidence>
<proteinExistence type="predicted"/>
<dbReference type="STRING" id="1164594.SAMN05216204_12044"/>
<evidence type="ECO:0000256" key="1">
    <source>
        <dbReference type="SAM" id="Phobius"/>
    </source>
</evidence>
<dbReference type="EMBL" id="FOLD01000020">
    <property type="protein sequence ID" value="SFD25947.1"/>
    <property type="molecule type" value="Genomic_DNA"/>
</dbReference>